<accession>A0ABN2IYR1</accession>
<dbReference type="EMBL" id="BAAAPM010000003">
    <property type="protein sequence ID" value="GAA1714482.1"/>
    <property type="molecule type" value="Genomic_DNA"/>
</dbReference>
<comment type="caution">
    <text evidence="1">The sequence shown here is derived from an EMBL/GenBank/DDBJ whole genome shotgun (WGS) entry which is preliminary data.</text>
</comment>
<dbReference type="RefSeq" id="WP_344245967.1">
    <property type="nucleotide sequence ID" value="NZ_BAAAPM010000003.1"/>
</dbReference>
<name>A0ABN2IYR1_9MICO</name>
<reference evidence="1 2" key="1">
    <citation type="journal article" date="2019" name="Int. J. Syst. Evol. Microbiol.">
        <title>The Global Catalogue of Microorganisms (GCM) 10K type strain sequencing project: providing services to taxonomists for standard genome sequencing and annotation.</title>
        <authorList>
            <consortium name="The Broad Institute Genomics Platform"/>
            <consortium name="The Broad Institute Genome Sequencing Center for Infectious Disease"/>
            <person name="Wu L."/>
            <person name="Ma J."/>
        </authorList>
    </citation>
    <scope>NUCLEOTIDE SEQUENCE [LARGE SCALE GENOMIC DNA]</scope>
    <source>
        <strain evidence="1 2">JCM 15589</strain>
    </source>
</reference>
<dbReference type="Proteomes" id="UP001501138">
    <property type="component" value="Unassembled WGS sequence"/>
</dbReference>
<evidence type="ECO:0000313" key="1">
    <source>
        <dbReference type="EMBL" id="GAA1714482.1"/>
    </source>
</evidence>
<proteinExistence type="predicted"/>
<protein>
    <submittedName>
        <fullName evidence="1">Uncharacterized protein</fullName>
    </submittedName>
</protein>
<sequence length="96" mass="10408">MGLPHYDRTGRPITSRDWQALVTDGDYRVVARTEAGPVTVSTVWVGIDHQHSAGGPPLIFETAVFDRGGPRGREVRYATEEEALAGHLAVLAGRLV</sequence>
<evidence type="ECO:0000313" key="2">
    <source>
        <dbReference type="Proteomes" id="UP001501138"/>
    </source>
</evidence>
<keyword evidence="2" id="KW-1185">Reference proteome</keyword>
<organism evidence="1 2">
    <name type="scientific">Isoptericola hypogeus</name>
    <dbReference type="NCBI Taxonomy" id="300179"/>
    <lineage>
        <taxon>Bacteria</taxon>
        <taxon>Bacillati</taxon>
        <taxon>Actinomycetota</taxon>
        <taxon>Actinomycetes</taxon>
        <taxon>Micrococcales</taxon>
        <taxon>Promicromonosporaceae</taxon>
        <taxon>Isoptericola</taxon>
    </lineage>
</organism>
<gene>
    <name evidence="1" type="ORF">GCM10009809_08320</name>
</gene>